<evidence type="ECO:0000256" key="2">
    <source>
        <dbReference type="ARBA" id="ARBA00011083"/>
    </source>
</evidence>
<dbReference type="Proteomes" id="UP001151699">
    <property type="component" value="Unassembled WGS sequence"/>
</dbReference>
<sequence length="336" mass="38580">MSKLIVIVVSVIVASVVHCQLLIKSSSVSEENDTPIIGILTQEISYHLNSKWPGEFKSYIAASYVKFVEGGGGRVVPIWIDRPKSFYENIMSKLNGVLFPGGATWFNQTNGYSEAGRYIYDIAKEMNDRGEYMPIFGTCLGFELLSYLSANGREHREHCYSERQPLALEFEEDFRSSRLFGNAPDDIVHILSTEPVTPNFHQFCVTKENLTAFEIDHEWKVLSENNDLNGQRFISSFEHTRYPFYGVQFHPEKNLYEWIINRNISHTSNAIKAAQYFANFFVDETRKSFNSFGGVDEENAALIYNYPTNFTALVKSAYEQCYLFYDTADYKQIETN</sequence>
<evidence type="ECO:0000256" key="3">
    <source>
        <dbReference type="ARBA" id="ARBA00022525"/>
    </source>
</evidence>
<evidence type="ECO:0000256" key="8">
    <source>
        <dbReference type="SAM" id="SignalP"/>
    </source>
</evidence>
<comment type="similarity">
    <text evidence="2">Belongs to the peptidase C26 family.</text>
</comment>
<feature type="active site" description="Proton donor" evidence="6">
    <location>
        <position position="250"/>
    </location>
</feature>
<name>A0A9Q0MI91_9DIPT</name>
<organism evidence="9 10">
    <name type="scientific">Pseudolycoriella hygida</name>
    <dbReference type="NCBI Taxonomy" id="35572"/>
    <lineage>
        <taxon>Eukaryota</taxon>
        <taxon>Metazoa</taxon>
        <taxon>Ecdysozoa</taxon>
        <taxon>Arthropoda</taxon>
        <taxon>Hexapoda</taxon>
        <taxon>Insecta</taxon>
        <taxon>Pterygota</taxon>
        <taxon>Neoptera</taxon>
        <taxon>Endopterygota</taxon>
        <taxon>Diptera</taxon>
        <taxon>Nematocera</taxon>
        <taxon>Sciaroidea</taxon>
        <taxon>Sciaridae</taxon>
        <taxon>Pseudolycoriella</taxon>
    </lineage>
</organism>
<dbReference type="SUPFAM" id="SSF52317">
    <property type="entry name" value="Class I glutamine amidotransferase-like"/>
    <property type="match status" value="1"/>
</dbReference>
<keyword evidence="10" id="KW-1185">Reference proteome</keyword>
<dbReference type="PROSITE" id="PS51275">
    <property type="entry name" value="PEPTIDASE_C26_GGH"/>
    <property type="match status" value="1"/>
</dbReference>
<keyword evidence="4 8" id="KW-0732">Signal</keyword>
<dbReference type="GO" id="GO:0005773">
    <property type="term" value="C:vacuole"/>
    <property type="evidence" value="ECO:0007669"/>
    <property type="project" value="TreeGrafter"/>
</dbReference>
<comment type="caution">
    <text evidence="9">The sequence shown here is derived from an EMBL/GenBank/DDBJ whole genome shotgun (WGS) entry which is preliminary data.</text>
</comment>
<proteinExistence type="inferred from homology"/>
<keyword evidence="3" id="KW-0964">Secreted</keyword>
<gene>
    <name evidence="9" type="primary">gghA</name>
    <name evidence="9" type="ORF">Bhyg_17327</name>
</gene>
<dbReference type="GO" id="GO:0034722">
    <property type="term" value="F:gamma-glutamyl-peptidase activity"/>
    <property type="evidence" value="ECO:0007669"/>
    <property type="project" value="UniProtKB-UniRule"/>
</dbReference>
<reference evidence="9" key="1">
    <citation type="submission" date="2022-07" db="EMBL/GenBank/DDBJ databases">
        <authorList>
            <person name="Trinca V."/>
            <person name="Uliana J.V.C."/>
            <person name="Torres T.T."/>
            <person name="Ward R.J."/>
            <person name="Monesi N."/>
        </authorList>
    </citation>
    <scope>NUCLEOTIDE SEQUENCE</scope>
    <source>
        <strain evidence="9">HSMRA1968</strain>
        <tissue evidence="9">Whole embryos</tissue>
    </source>
</reference>
<evidence type="ECO:0000256" key="4">
    <source>
        <dbReference type="ARBA" id="ARBA00022729"/>
    </source>
</evidence>
<evidence type="ECO:0000256" key="1">
    <source>
        <dbReference type="ARBA" id="ARBA00004239"/>
    </source>
</evidence>
<comment type="catalytic activity">
    <reaction evidence="7">
        <text>(6S)-5,6,7,8-tetrahydrofolyl-(gamma-L-Glu)(n) + (n-1) H2O = (6S)-5,6,7,8-tetrahydrofolate + (n-1) L-glutamate</text>
        <dbReference type="Rhea" id="RHEA:56784"/>
        <dbReference type="Rhea" id="RHEA-COMP:14738"/>
        <dbReference type="ChEBI" id="CHEBI:15377"/>
        <dbReference type="ChEBI" id="CHEBI:29985"/>
        <dbReference type="ChEBI" id="CHEBI:57453"/>
        <dbReference type="ChEBI" id="CHEBI:141005"/>
        <dbReference type="EC" id="3.4.19.9"/>
    </reaction>
</comment>
<dbReference type="PANTHER" id="PTHR11315:SF0">
    <property type="entry name" value="FOLATE GAMMA-GLUTAMYL HYDROLASE"/>
    <property type="match status" value="1"/>
</dbReference>
<keyword evidence="5 7" id="KW-0378">Hydrolase</keyword>
<dbReference type="InterPro" id="IPR029062">
    <property type="entry name" value="Class_I_gatase-like"/>
</dbReference>
<dbReference type="Gene3D" id="3.40.50.880">
    <property type="match status" value="1"/>
</dbReference>
<evidence type="ECO:0000256" key="6">
    <source>
        <dbReference type="PIRSR" id="PIRSR615527-1"/>
    </source>
</evidence>
<dbReference type="PANTHER" id="PTHR11315">
    <property type="entry name" value="PROTEASE FAMILY C26 GAMMA-GLUTAMYL HYDROLASE"/>
    <property type="match status" value="1"/>
</dbReference>
<protein>
    <recommendedName>
        <fullName evidence="7">folate gamma-glutamyl hydrolase</fullName>
        <ecNumber evidence="7">3.4.19.9</ecNumber>
    </recommendedName>
</protein>
<feature type="non-terminal residue" evidence="9">
    <location>
        <position position="336"/>
    </location>
</feature>
<feature type="signal peptide" evidence="8">
    <location>
        <begin position="1"/>
        <end position="19"/>
    </location>
</feature>
<accession>A0A9Q0MI91</accession>
<dbReference type="InterPro" id="IPR015527">
    <property type="entry name" value="Pept_C26_g-glut_hydrolase"/>
</dbReference>
<feature type="active site" description="Nucleophile" evidence="6 7">
    <location>
        <position position="139"/>
    </location>
</feature>
<evidence type="ECO:0000256" key="7">
    <source>
        <dbReference type="PROSITE-ProRule" id="PRU00607"/>
    </source>
</evidence>
<dbReference type="InterPro" id="IPR011697">
    <property type="entry name" value="Peptidase_C26"/>
</dbReference>
<dbReference type="Pfam" id="PF07722">
    <property type="entry name" value="Peptidase_C26"/>
    <property type="match status" value="1"/>
</dbReference>
<dbReference type="PROSITE" id="PS51273">
    <property type="entry name" value="GATASE_TYPE_1"/>
    <property type="match status" value="1"/>
</dbReference>
<feature type="chain" id="PRO_5040183004" description="folate gamma-glutamyl hydrolase" evidence="8">
    <location>
        <begin position="20"/>
        <end position="336"/>
    </location>
</feature>
<dbReference type="GO" id="GO:0046900">
    <property type="term" value="P:tetrahydrofolylpolyglutamate metabolic process"/>
    <property type="evidence" value="ECO:0007669"/>
    <property type="project" value="TreeGrafter"/>
</dbReference>
<feature type="active site" evidence="7">
    <location>
        <position position="250"/>
    </location>
</feature>
<dbReference type="EMBL" id="WJQU01003933">
    <property type="protein sequence ID" value="KAJ6621049.1"/>
    <property type="molecule type" value="Genomic_DNA"/>
</dbReference>
<dbReference type="AlphaFoldDB" id="A0A9Q0MI91"/>
<dbReference type="FunFam" id="3.40.50.880:FF:000024">
    <property type="entry name" value="Folate gamma-glutamyl hydrolase"/>
    <property type="match status" value="1"/>
</dbReference>
<evidence type="ECO:0000256" key="5">
    <source>
        <dbReference type="ARBA" id="ARBA00022801"/>
    </source>
</evidence>
<comment type="subcellular location">
    <subcellularLocation>
        <location evidence="1">Secreted</location>
        <location evidence="1">Extracellular space</location>
    </subcellularLocation>
</comment>
<dbReference type="OrthoDB" id="64220at2759"/>
<evidence type="ECO:0000313" key="10">
    <source>
        <dbReference type="Proteomes" id="UP001151699"/>
    </source>
</evidence>
<evidence type="ECO:0000313" key="9">
    <source>
        <dbReference type="EMBL" id="KAJ6621049.1"/>
    </source>
</evidence>
<dbReference type="GO" id="GO:0005576">
    <property type="term" value="C:extracellular region"/>
    <property type="evidence" value="ECO:0007669"/>
    <property type="project" value="UniProtKB-SubCell"/>
</dbReference>
<dbReference type="EC" id="3.4.19.9" evidence="7"/>